<dbReference type="PANTHER" id="PTHR34216:SF3">
    <property type="entry name" value="POLY-BETA-1,6-N-ACETYL-D-GLUCOSAMINE N-DEACETYLASE"/>
    <property type="match status" value="1"/>
</dbReference>
<dbReference type="PROSITE" id="PS51677">
    <property type="entry name" value="NODB"/>
    <property type="match status" value="1"/>
</dbReference>
<keyword evidence="2" id="KW-0732">Signal</keyword>
<evidence type="ECO:0000256" key="2">
    <source>
        <dbReference type="ARBA" id="ARBA00022729"/>
    </source>
</evidence>
<dbReference type="Pfam" id="PF01522">
    <property type="entry name" value="Polysacc_deac_1"/>
    <property type="match status" value="1"/>
</dbReference>
<dbReference type="GO" id="GO:0016810">
    <property type="term" value="F:hydrolase activity, acting on carbon-nitrogen (but not peptide) bonds"/>
    <property type="evidence" value="ECO:0007669"/>
    <property type="project" value="InterPro"/>
</dbReference>
<evidence type="ECO:0000256" key="3">
    <source>
        <dbReference type="SAM" id="MobiDB-lite"/>
    </source>
</evidence>
<dbReference type="InterPro" id="IPR002509">
    <property type="entry name" value="NODB_dom"/>
</dbReference>
<feature type="domain" description="NodB homology" evidence="4">
    <location>
        <begin position="162"/>
        <end position="320"/>
    </location>
</feature>
<accession>A0A9X3S4Z9</accession>
<feature type="compositionally biased region" description="Pro residues" evidence="3">
    <location>
        <begin position="74"/>
        <end position="84"/>
    </location>
</feature>
<keyword evidence="6" id="KW-1185">Reference proteome</keyword>
<comment type="subcellular location">
    <subcellularLocation>
        <location evidence="1">Secreted</location>
    </subcellularLocation>
</comment>
<evidence type="ECO:0000313" key="6">
    <source>
        <dbReference type="Proteomes" id="UP001149140"/>
    </source>
</evidence>
<dbReference type="Gene3D" id="3.20.20.370">
    <property type="entry name" value="Glycoside hydrolase/deacetylase"/>
    <property type="match status" value="1"/>
</dbReference>
<dbReference type="EMBL" id="JAPDOD010000009">
    <property type="protein sequence ID" value="MDA0161113.1"/>
    <property type="molecule type" value="Genomic_DNA"/>
</dbReference>
<dbReference type="PANTHER" id="PTHR34216">
    <property type="match status" value="1"/>
</dbReference>
<proteinExistence type="predicted"/>
<dbReference type="GO" id="GO:0005576">
    <property type="term" value="C:extracellular region"/>
    <property type="evidence" value="ECO:0007669"/>
    <property type="project" value="UniProtKB-SubCell"/>
</dbReference>
<evidence type="ECO:0000313" key="5">
    <source>
        <dbReference type="EMBL" id="MDA0161113.1"/>
    </source>
</evidence>
<dbReference type="InterPro" id="IPR011330">
    <property type="entry name" value="Glyco_hydro/deAcase_b/a-brl"/>
</dbReference>
<reference evidence="5" key="1">
    <citation type="submission" date="2022-10" db="EMBL/GenBank/DDBJ databases">
        <title>The WGS of Solirubrobacter ginsenosidimutans DSM 21036.</title>
        <authorList>
            <person name="Jiang Z."/>
        </authorList>
    </citation>
    <scope>NUCLEOTIDE SEQUENCE</scope>
    <source>
        <strain evidence="5">DSM 21036</strain>
    </source>
</reference>
<dbReference type="RefSeq" id="WP_270040290.1">
    <property type="nucleotide sequence ID" value="NZ_JAPDOD010000009.1"/>
</dbReference>
<evidence type="ECO:0000256" key="1">
    <source>
        <dbReference type="ARBA" id="ARBA00004613"/>
    </source>
</evidence>
<feature type="region of interest" description="Disordered" evidence="3">
    <location>
        <begin position="66"/>
        <end position="92"/>
    </location>
</feature>
<dbReference type="CDD" id="cd10918">
    <property type="entry name" value="CE4_NodB_like_5s_6s"/>
    <property type="match status" value="1"/>
</dbReference>
<evidence type="ECO:0000259" key="4">
    <source>
        <dbReference type="PROSITE" id="PS51677"/>
    </source>
</evidence>
<dbReference type="AlphaFoldDB" id="A0A9X3S4Z9"/>
<dbReference type="SUPFAM" id="SSF88713">
    <property type="entry name" value="Glycoside hydrolase/deacetylase"/>
    <property type="match status" value="1"/>
</dbReference>
<feature type="compositionally biased region" description="Basic and acidic residues" evidence="3">
    <location>
        <begin position="11"/>
        <end position="36"/>
    </location>
</feature>
<gene>
    <name evidence="5" type="ORF">OM076_12610</name>
</gene>
<comment type="caution">
    <text evidence="5">The sequence shown here is derived from an EMBL/GenBank/DDBJ whole genome shotgun (WGS) entry which is preliminary data.</text>
</comment>
<dbReference type="Proteomes" id="UP001149140">
    <property type="component" value="Unassembled WGS sequence"/>
</dbReference>
<protein>
    <submittedName>
        <fullName evidence="5">Polysaccharide deacetylase family protein</fullName>
    </submittedName>
</protein>
<organism evidence="5 6">
    <name type="scientific">Solirubrobacter ginsenosidimutans</name>
    <dbReference type="NCBI Taxonomy" id="490573"/>
    <lineage>
        <taxon>Bacteria</taxon>
        <taxon>Bacillati</taxon>
        <taxon>Actinomycetota</taxon>
        <taxon>Thermoleophilia</taxon>
        <taxon>Solirubrobacterales</taxon>
        <taxon>Solirubrobacteraceae</taxon>
        <taxon>Solirubrobacter</taxon>
    </lineage>
</organism>
<name>A0A9X3S4Z9_9ACTN</name>
<dbReference type="InterPro" id="IPR051398">
    <property type="entry name" value="Polysacch_Deacetylase"/>
</dbReference>
<dbReference type="GO" id="GO:0005975">
    <property type="term" value="P:carbohydrate metabolic process"/>
    <property type="evidence" value="ECO:0007669"/>
    <property type="project" value="InterPro"/>
</dbReference>
<sequence length="320" mass="35257">MRAGRIAAAAPRREAGRREAASREAGRRETAPREGGPRQAAPREAARHAHAWRRWPLALVLLAAGCGGGDEPPKPTPTPPPQQAPAPRTTAAAVASRSHVPVLCYHQIREPTGADSAADRQYIVRPSVLEAQMKALQDAGYTPVTGDAYVAHMLRGAKLPRKPILLTFDDASAGQYTRALPILKRHRFVATFFVMTVVLGKEGWLTKGQVKALDRAGMTIGAHTYDHKEVPRYAGEDFKTQLTDPGRELRRIVGHKVPLFAYPDGAYSAKAIQPMFTAGYRAAFQLADKLDREHPLWSIRRIIVPELTGKQLLHEIRQDF</sequence>
<feature type="compositionally biased region" description="Low complexity" evidence="3">
    <location>
        <begin position="1"/>
        <end position="10"/>
    </location>
</feature>
<feature type="region of interest" description="Disordered" evidence="3">
    <location>
        <begin position="1"/>
        <end position="47"/>
    </location>
</feature>